<evidence type="ECO:0000313" key="1">
    <source>
        <dbReference type="EMBL" id="AGR41346.1"/>
    </source>
</evidence>
<protein>
    <submittedName>
        <fullName evidence="1">Uncharacterized protein</fullName>
    </submittedName>
</protein>
<accession>S5LXK5</accession>
<dbReference type="HOGENOM" id="CLU_2481746_0_0_14"/>
<dbReference type="STRING" id="1276220.STAIW_v1c07340"/>
<dbReference type="KEGG" id="stai:STAIW_v1c07340"/>
<sequence length="87" mass="10641">MRKQILEGHSFEEIMEKCNDIYLWLEEQSWLEKLEEFKTFIAFIKRNKVEIENYYKNFDSSSHTEGMISWFIKSILGYAKNIQLFDF</sequence>
<keyword evidence="2" id="KW-1185">Reference proteome</keyword>
<dbReference type="PATRIC" id="fig|1276220.3.peg.749"/>
<dbReference type="EMBL" id="CP005074">
    <property type="protein sequence ID" value="AGR41346.1"/>
    <property type="molecule type" value="Genomic_DNA"/>
</dbReference>
<name>S5LXK5_9MOLU</name>
<dbReference type="Proteomes" id="UP000014984">
    <property type="component" value="Chromosome"/>
</dbReference>
<organism evidence="1 2">
    <name type="scientific">Spiroplasma taiwanense CT-1</name>
    <dbReference type="NCBI Taxonomy" id="1276220"/>
    <lineage>
        <taxon>Bacteria</taxon>
        <taxon>Bacillati</taxon>
        <taxon>Mycoplasmatota</taxon>
        <taxon>Mollicutes</taxon>
        <taxon>Entomoplasmatales</taxon>
        <taxon>Spiroplasmataceae</taxon>
        <taxon>Spiroplasma</taxon>
    </lineage>
</organism>
<evidence type="ECO:0000313" key="2">
    <source>
        <dbReference type="Proteomes" id="UP000014984"/>
    </source>
</evidence>
<gene>
    <name evidence="1" type="ORF">STAIW_v1c07340</name>
</gene>
<reference evidence="1 2" key="1">
    <citation type="journal article" date="2013" name="Genome Biol. Evol.">
        <title>Comparison of metabolic capacities and inference of gene content evolution in mosquito-associated Spiroplasma diminutum and S. taiwanense.</title>
        <authorList>
            <person name="Lo W.S."/>
            <person name="Ku C."/>
            <person name="Chen L.L."/>
            <person name="Chang T.H."/>
            <person name="Kuo C.H."/>
        </authorList>
    </citation>
    <scope>NUCLEOTIDE SEQUENCE [LARGE SCALE GENOMIC DNA]</scope>
    <source>
        <strain evidence="1">CT-1</strain>
    </source>
</reference>
<dbReference type="AlphaFoldDB" id="S5LXK5"/>
<proteinExistence type="predicted"/>